<feature type="region of interest" description="Disordered" evidence="1">
    <location>
        <begin position="257"/>
        <end position="311"/>
    </location>
</feature>
<feature type="compositionally biased region" description="Low complexity" evidence="1">
    <location>
        <begin position="296"/>
        <end position="305"/>
    </location>
</feature>
<name>A0AAW0DIE3_9AGAR</name>
<feature type="compositionally biased region" description="Pro residues" evidence="1">
    <location>
        <begin position="150"/>
        <end position="165"/>
    </location>
</feature>
<dbReference type="EMBL" id="JAYKXP010000014">
    <property type="protein sequence ID" value="KAK7051052.1"/>
    <property type="molecule type" value="Genomic_DNA"/>
</dbReference>
<accession>A0AAW0DIE3</accession>
<sequence>MKPTKSGIVDITYSQALFAYICIAKRHAEFSPPDQIPKSKRHRLFEGISLDSPTSAPDPSLPTLVVHDANSTSTNSTVAAIGLNPNTVLFPTISSTPPPQSLPLKITQELLSRNATLKEKVGMQEGTENSQQVGDSFLATMGRAGTTVPTPDPPTLPPNPNPNSPPNQNFNMPRTRPKGILPVQVVQAMVLKMSYAEQYLKELEATRTEARSAGDHQKAERVNNEISKLWEQGNQVKGTLQQQIALHIKAGGGVARNAGNQSNLTGGAGGDTAEGSSNPMPQQTQGPGDMSRDSSEQQPTQSEPSNAMFSQTRKLLSTADSSTMSRGIKSITSLIPMGIPRLIHLLLLRLLKCFKPTSHFPSKHVPLPFPKFRQVNRLSNI</sequence>
<evidence type="ECO:0000313" key="2">
    <source>
        <dbReference type="EMBL" id="KAK7051052.1"/>
    </source>
</evidence>
<evidence type="ECO:0000256" key="1">
    <source>
        <dbReference type="SAM" id="MobiDB-lite"/>
    </source>
</evidence>
<comment type="caution">
    <text evidence="2">The sequence shown here is derived from an EMBL/GenBank/DDBJ whole genome shotgun (WGS) entry which is preliminary data.</text>
</comment>
<proteinExistence type="predicted"/>
<gene>
    <name evidence="2" type="ORF">VNI00_005164</name>
</gene>
<reference evidence="2 3" key="1">
    <citation type="submission" date="2024-01" db="EMBL/GenBank/DDBJ databases">
        <title>A draft genome for a cacao thread blight-causing isolate of Paramarasmius palmivorus.</title>
        <authorList>
            <person name="Baruah I.K."/>
            <person name="Bukari Y."/>
            <person name="Amoako-Attah I."/>
            <person name="Meinhardt L.W."/>
            <person name="Bailey B.A."/>
            <person name="Cohen S.P."/>
        </authorList>
    </citation>
    <scope>NUCLEOTIDE SEQUENCE [LARGE SCALE GENOMIC DNA]</scope>
    <source>
        <strain evidence="2 3">GH-12</strain>
    </source>
</reference>
<organism evidence="2 3">
    <name type="scientific">Paramarasmius palmivorus</name>
    <dbReference type="NCBI Taxonomy" id="297713"/>
    <lineage>
        <taxon>Eukaryota</taxon>
        <taxon>Fungi</taxon>
        <taxon>Dikarya</taxon>
        <taxon>Basidiomycota</taxon>
        <taxon>Agaricomycotina</taxon>
        <taxon>Agaricomycetes</taxon>
        <taxon>Agaricomycetidae</taxon>
        <taxon>Agaricales</taxon>
        <taxon>Marasmiineae</taxon>
        <taxon>Marasmiaceae</taxon>
        <taxon>Paramarasmius</taxon>
    </lineage>
</organism>
<feature type="region of interest" description="Disordered" evidence="1">
    <location>
        <begin position="142"/>
        <end position="176"/>
    </location>
</feature>
<dbReference type="Proteomes" id="UP001383192">
    <property type="component" value="Unassembled WGS sequence"/>
</dbReference>
<feature type="compositionally biased region" description="Polar residues" evidence="1">
    <location>
        <begin position="274"/>
        <end position="286"/>
    </location>
</feature>
<evidence type="ECO:0000313" key="3">
    <source>
        <dbReference type="Proteomes" id="UP001383192"/>
    </source>
</evidence>
<protein>
    <submittedName>
        <fullName evidence="2">Uncharacterized protein</fullName>
    </submittedName>
</protein>
<keyword evidence="3" id="KW-1185">Reference proteome</keyword>
<dbReference type="AlphaFoldDB" id="A0AAW0DIE3"/>